<evidence type="ECO:0000256" key="1">
    <source>
        <dbReference type="SAM" id="MobiDB-lite"/>
    </source>
</evidence>
<gene>
    <name evidence="2" type="primary">RvY_13555-1</name>
    <name evidence="2" type="synonym">RvY_13555.1</name>
    <name evidence="2" type="ORF">RvY_13555</name>
</gene>
<protein>
    <submittedName>
        <fullName evidence="2">Uncharacterized protein</fullName>
    </submittedName>
</protein>
<accession>A0A1D1VSB2</accession>
<comment type="caution">
    <text evidence="2">The sequence shown here is derived from an EMBL/GenBank/DDBJ whole genome shotgun (WGS) entry which is preliminary data.</text>
</comment>
<keyword evidence="3" id="KW-1185">Reference proteome</keyword>
<dbReference type="EMBL" id="BDGG01000009">
    <property type="protein sequence ID" value="GAV03073.1"/>
    <property type="molecule type" value="Genomic_DNA"/>
</dbReference>
<reference evidence="2 3" key="1">
    <citation type="journal article" date="2016" name="Nat. Commun.">
        <title>Extremotolerant tardigrade genome and improved radiotolerance of human cultured cells by tardigrade-unique protein.</title>
        <authorList>
            <person name="Hashimoto T."/>
            <person name="Horikawa D.D."/>
            <person name="Saito Y."/>
            <person name="Kuwahara H."/>
            <person name="Kozuka-Hata H."/>
            <person name="Shin-I T."/>
            <person name="Minakuchi Y."/>
            <person name="Ohishi K."/>
            <person name="Motoyama A."/>
            <person name="Aizu T."/>
            <person name="Enomoto A."/>
            <person name="Kondo K."/>
            <person name="Tanaka S."/>
            <person name="Hara Y."/>
            <person name="Koshikawa S."/>
            <person name="Sagara H."/>
            <person name="Miura T."/>
            <person name="Yokobori S."/>
            <person name="Miyagawa K."/>
            <person name="Suzuki Y."/>
            <person name="Kubo T."/>
            <person name="Oyama M."/>
            <person name="Kohara Y."/>
            <person name="Fujiyama A."/>
            <person name="Arakawa K."/>
            <person name="Katayama T."/>
            <person name="Toyoda A."/>
            <person name="Kunieda T."/>
        </authorList>
    </citation>
    <scope>NUCLEOTIDE SEQUENCE [LARGE SCALE GENOMIC DNA]</scope>
    <source>
        <strain evidence="2 3">YOKOZUNA-1</strain>
    </source>
</reference>
<dbReference type="AlphaFoldDB" id="A0A1D1VSB2"/>
<evidence type="ECO:0000313" key="2">
    <source>
        <dbReference type="EMBL" id="GAV03073.1"/>
    </source>
</evidence>
<organism evidence="2 3">
    <name type="scientific">Ramazzottius varieornatus</name>
    <name type="common">Water bear</name>
    <name type="synonym">Tardigrade</name>
    <dbReference type="NCBI Taxonomy" id="947166"/>
    <lineage>
        <taxon>Eukaryota</taxon>
        <taxon>Metazoa</taxon>
        <taxon>Ecdysozoa</taxon>
        <taxon>Tardigrada</taxon>
        <taxon>Eutardigrada</taxon>
        <taxon>Parachela</taxon>
        <taxon>Hypsibioidea</taxon>
        <taxon>Ramazzottiidae</taxon>
        <taxon>Ramazzottius</taxon>
    </lineage>
</organism>
<feature type="region of interest" description="Disordered" evidence="1">
    <location>
        <begin position="65"/>
        <end position="92"/>
    </location>
</feature>
<dbReference type="Proteomes" id="UP000186922">
    <property type="component" value="Unassembled WGS sequence"/>
</dbReference>
<name>A0A1D1VSB2_RAMVA</name>
<feature type="compositionally biased region" description="Basic and acidic residues" evidence="1">
    <location>
        <begin position="65"/>
        <end position="81"/>
    </location>
</feature>
<sequence>MSRERWLDKVDRDMSRFANLVSGRGPVMPRNTQILPMLKDLNRREDSHSPSKGIRMKSLVRTELREPITIEKSDGNEERRLRGNGMDSRQQE</sequence>
<evidence type="ECO:0000313" key="3">
    <source>
        <dbReference type="Proteomes" id="UP000186922"/>
    </source>
</evidence>
<proteinExistence type="predicted"/>